<dbReference type="AlphaFoldDB" id="A0A176TAG1"/>
<dbReference type="Proteomes" id="UP000076923">
    <property type="component" value="Unassembled WGS sequence"/>
</dbReference>
<comment type="caution">
    <text evidence="2">The sequence shown here is derived from an EMBL/GenBank/DDBJ whole genome shotgun (WGS) entry which is preliminary data.</text>
</comment>
<protein>
    <submittedName>
        <fullName evidence="2">Uncharacterized protein</fullName>
    </submittedName>
</protein>
<keyword evidence="1" id="KW-0472">Membrane</keyword>
<dbReference type="OrthoDB" id="1446382at2"/>
<keyword evidence="3" id="KW-1185">Reference proteome</keyword>
<keyword evidence="1" id="KW-0812">Transmembrane</keyword>
<evidence type="ECO:0000256" key="1">
    <source>
        <dbReference type="SAM" id="Phobius"/>
    </source>
</evidence>
<dbReference type="EMBL" id="LVWE01000041">
    <property type="protein sequence ID" value="OAD44651.1"/>
    <property type="molecule type" value="Genomic_DNA"/>
</dbReference>
<feature type="transmembrane region" description="Helical" evidence="1">
    <location>
        <begin position="58"/>
        <end position="75"/>
    </location>
</feature>
<feature type="transmembrane region" description="Helical" evidence="1">
    <location>
        <begin position="12"/>
        <end position="38"/>
    </location>
</feature>
<gene>
    <name evidence="2" type="ORF">LPB303_11675</name>
</gene>
<dbReference type="STRING" id="1333662.LPB303_11675"/>
<proteinExistence type="predicted"/>
<evidence type="ECO:0000313" key="2">
    <source>
        <dbReference type="EMBL" id="OAD44651.1"/>
    </source>
</evidence>
<reference evidence="2 3" key="1">
    <citation type="submission" date="2016-02" db="EMBL/GenBank/DDBJ databases">
        <title>Draft genome sequence of Polaribacter atrinae KACC17473.</title>
        <authorList>
            <person name="Shin S.-K."/>
            <person name="Yi H."/>
        </authorList>
    </citation>
    <scope>NUCLEOTIDE SEQUENCE [LARGE SCALE GENOMIC DNA]</scope>
    <source>
        <strain evidence="2 3">KACC 17473</strain>
    </source>
</reference>
<organism evidence="2 3">
    <name type="scientific">Polaribacter atrinae</name>
    <dbReference type="NCBI Taxonomy" id="1333662"/>
    <lineage>
        <taxon>Bacteria</taxon>
        <taxon>Pseudomonadati</taxon>
        <taxon>Bacteroidota</taxon>
        <taxon>Flavobacteriia</taxon>
        <taxon>Flavobacteriales</taxon>
        <taxon>Flavobacteriaceae</taxon>
    </lineage>
</organism>
<name>A0A176TAG1_9FLAO</name>
<dbReference type="RefSeq" id="WP_068450379.1">
    <property type="nucleotide sequence ID" value="NZ_CANKUV010000010.1"/>
</dbReference>
<evidence type="ECO:0000313" key="3">
    <source>
        <dbReference type="Proteomes" id="UP000076923"/>
    </source>
</evidence>
<keyword evidence="1" id="KW-1133">Transmembrane helix</keyword>
<sequence length="82" mass="9381">MTFLEKIKQPLFWSNFAKVAIPFFVIVTVVSLLMASFSDLFSADFAKVIETNFADGKWKNFFGFKVVFSAAYGLYMTNKKMV</sequence>
<accession>A0A176TAG1</accession>